<dbReference type="Pfam" id="PF14312">
    <property type="entry name" value="FG-GAP_2"/>
    <property type="match status" value="4"/>
</dbReference>
<name>A0A4Y8WI37_9VIBR</name>
<dbReference type="SMART" id="SM00191">
    <property type="entry name" value="Int_alpha"/>
    <property type="match status" value="4"/>
</dbReference>
<organism evidence="9 10">
    <name type="scientific">Vibrio ouci</name>
    <dbReference type="NCBI Taxonomy" id="2499078"/>
    <lineage>
        <taxon>Bacteria</taxon>
        <taxon>Pseudomonadati</taxon>
        <taxon>Pseudomonadota</taxon>
        <taxon>Gammaproteobacteria</taxon>
        <taxon>Vibrionales</taxon>
        <taxon>Vibrionaceae</taxon>
        <taxon>Vibrio</taxon>
    </lineage>
</organism>
<evidence type="ECO:0000256" key="3">
    <source>
        <dbReference type="ARBA" id="ARBA00022729"/>
    </source>
</evidence>
<evidence type="ECO:0000256" key="1">
    <source>
        <dbReference type="ARBA" id="ARBA00004613"/>
    </source>
</evidence>
<evidence type="ECO:0000256" key="4">
    <source>
        <dbReference type="ARBA" id="ARBA00022737"/>
    </source>
</evidence>
<dbReference type="OrthoDB" id="1204817at2"/>
<comment type="caution">
    <text evidence="9">The sequence shown here is derived from an EMBL/GenBank/DDBJ whole genome shotgun (WGS) entry which is preliminary data.</text>
</comment>
<sequence length="858" mass="94399">MRVFSTRLLLLISLLPALALGYEVSLINNLTDESNHIHDNFGHQVELNDNYAIIAAPGTGSSNGNACSFNNINQEWSYETCLSVPEQYSNSAQNFAKAIDLSEQRLMIGADIDGNGAVFIYEREDDQWQFNQIITQPPSTSPADFASSIASDNTHIIIGSPAKGSGNAGYVYIYALQEQSWTLEATLSADSSNKSGRFGQAIAYQDNYLIIGDSEHGQGKQGASYIYFYDDETWTKQAFLTGGSLTKNALFGTAVAISEQYALVGSPKESHATKGADKFLGSVYLYKRRLNNWDLMTKLMPDALEKQDQFGTSLAISDGFILVGAEGDDNDKGAVYLYKLDDGTWQLDSTTSAQVRAVNDHFGYSLSLSDDYALISSPDSEHSSGYKGNVYLYSVREVSSVTAAESEFNELVSTLDLSNPYISDSDGDGLSDKNESTLLNTDPLSDDTDQDGLNDLEEVIYYHSDPLSTDSDGDGLSDLDEAVIYQSSPTSADTDQDGYSDQYEVMTTNTDPSMADSDSDGYSDVEEIAELGTSPTLADTDGDGLTDAQELELYNTSVLDPDTDNDGFSDGNEINYYETDASDKNSQPESISTSTSYSPAYEQDGTIAFEDEWPNRGDYDFNDAVFNYNIEEYKINGLVKQINYKILPTARGATYTNSLRLLLNVPISNIAQVSMTTMGNTTQVEPIADKNQTLIIVIADLKDALPANSGSKLTNTLTGSNKVTGKLLRLSVTFNYPVSSDVLGAPPYNTFIARQFATSEWIEVHFPGKPATSKASKRQFGRGDDDTQQQGDRFFFSKDNLPWAMHIPEQWHHPKERVDLSNGYPDILNWAKSKGKKHKGWYKSKRKSLFIFEEVPDI</sequence>
<dbReference type="Gene3D" id="4.10.1080.10">
    <property type="entry name" value="TSP type-3 repeat"/>
    <property type="match status" value="1"/>
</dbReference>
<dbReference type="GO" id="GO:0005509">
    <property type="term" value="F:calcium ion binding"/>
    <property type="evidence" value="ECO:0007669"/>
    <property type="project" value="InterPro"/>
</dbReference>
<dbReference type="PANTHER" id="PTHR36220">
    <property type="entry name" value="UNNAMED PRODUCT"/>
    <property type="match status" value="1"/>
</dbReference>
<accession>A0A4Y8WI37</accession>
<comment type="subcellular location">
    <subcellularLocation>
        <location evidence="1">Secreted</location>
    </subcellularLocation>
</comment>
<feature type="compositionally biased region" description="Polar residues" evidence="7">
    <location>
        <begin position="584"/>
        <end position="598"/>
    </location>
</feature>
<dbReference type="InterPro" id="IPR032295">
    <property type="entry name" value="DUF4842"/>
</dbReference>
<dbReference type="NCBIfam" id="TIGR04456">
    <property type="entry name" value="LruC_dom"/>
    <property type="match status" value="1"/>
</dbReference>
<dbReference type="Gene3D" id="2.130.10.130">
    <property type="entry name" value="Integrin alpha, N-terminal"/>
    <property type="match status" value="2"/>
</dbReference>
<feature type="region of interest" description="Disordered" evidence="7">
    <location>
        <begin position="426"/>
        <end position="451"/>
    </location>
</feature>
<dbReference type="PANTHER" id="PTHR36220:SF1">
    <property type="entry name" value="GAMMA TUBULIN COMPLEX COMPONENT C-TERMINAL DOMAIN-CONTAINING PROTEIN"/>
    <property type="match status" value="1"/>
</dbReference>
<dbReference type="Pfam" id="PF16130">
    <property type="entry name" value="DUF4842"/>
    <property type="match status" value="1"/>
</dbReference>
<feature type="domain" description="DUF4842" evidence="8">
    <location>
        <begin position="639"/>
        <end position="842"/>
    </location>
</feature>
<feature type="region of interest" description="Disordered" evidence="7">
    <location>
        <begin position="558"/>
        <end position="599"/>
    </location>
</feature>
<dbReference type="InterPro" id="IPR013519">
    <property type="entry name" value="Int_alpha_beta-p"/>
</dbReference>
<dbReference type="InterPro" id="IPR011043">
    <property type="entry name" value="Gal_Oxase/kelch_b-propeller"/>
</dbReference>
<dbReference type="InterPro" id="IPR013517">
    <property type="entry name" value="FG-GAP"/>
</dbReference>
<keyword evidence="4" id="KW-0677">Repeat</keyword>
<keyword evidence="10" id="KW-1185">Reference proteome</keyword>
<evidence type="ECO:0000313" key="10">
    <source>
        <dbReference type="Proteomes" id="UP000297753"/>
    </source>
</evidence>
<protein>
    <submittedName>
        <fullName evidence="9">LruC domain-containing protein</fullName>
    </submittedName>
</protein>
<gene>
    <name evidence="9" type="ORF">ELS82_05185</name>
</gene>
<feature type="region of interest" description="Disordered" evidence="7">
    <location>
        <begin position="770"/>
        <end position="789"/>
    </location>
</feature>
<keyword evidence="2" id="KW-0964">Secreted</keyword>
<proteinExistence type="predicted"/>
<dbReference type="SUPFAM" id="SSF103647">
    <property type="entry name" value="TSP type-3 repeat"/>
    <property type="match status" value="1"/>
</dbReference>
<evidence type="ECO:0000259" key="8">
    <source>
        <dbReference type="Pfam" id="PF16130"/>
    </source>
</evidence>
<dbReference type="InterPro" id="IPR059100">
    <property type="entry name" value="TSP3_bac"/>
</dbReference>
<keyword evidence="5" id="KW-0106">Calcium</keyword>
<dbReference type="EMBL" id="SATR01000005">
    <property type="protein sequence ID" value="TFH92587.1"/>
    <property type="molecule type" value="Genomic_DNA"/>
</dbReference>
<reference evidence="9 10" key="1">
    <citation type="submission" date="2019-01" db="EMBL/GenBank/DDBJ databases">
        <title>Vibrio BEI176 sp. nov, a marine bacterium isolated from China: eastern marignal seas.</title>
        <authorList>
            <person name="Li B."/>
        </authorList>
    </citation>
    <scope>NUCLEOTIDE SEQUENCE [LARGE SCALE GENOMIC DNA]</scope>
    <source>
        <strain evidence="9 10">BEI176</strain>
    </source>
</reference>
<evidence type="ECO:0000256" key="5">
    <source>
        <dbReference type="ARBA" id="ARBA00022837"/>
    </source>
</evidence>
<dbReference type="Proteomes" id="UP000297753">
    <property type="component" value="Unassembled WGS sequence"/>
</dbReference>
<keyword evidence="6" id="KW-0325">Glycoprotein</keyword>
<dbReference type="RefSeq" id="WP_134834515.1">
    <property type="nucleotide sequence ID" value="NZ_SATR01000005.1"/>
</dbReference>
<keyword evidence="3" id="KW-0732">Signal</keyword>
<dbReference type="InterPro" id="IPR028974">
    <property type="entry name" value="TSP_type-3_rpt"/>
</dbReference>
<evidence type="ECO:0000313" key="9">
    <source>
        <dbReference type="EMBL" id="TFH92587.1"/>
    </source>
</evidence>
<dbReference type="AlphaFoldDB" id="A0A4Y8WI37"/>
<evidence type="ECO:0000256" key="2">
    <source>
        <dbReference type="ARBA" id="ARBA00022525"/>
    </source>
</evidence>
<dbReference type="SUPFAM" id="SSF50965">
    <property type="entry name" value="Galactose oxidase, central domain"/>
    <property type="match status" value="1"/>
</dbReference>
<dbReference type="InterPro" id="IPR031025">
    <property type="entry name" value="LruC_dom"/>
</dbReference>
<evidence type="ECO:0000256" key="6">
    <source>
        <dbReference type="ARBA" id="ARBA00023180"/>
    </source>
</evidence>
<dbReference type="Pfam" id="PF18884">
    <property type="entry name" value="TSP3_bac"/>
    <property type="match status" value="7"/>
</dbReference>
<evidence type="ECO:0000256" key="7">
    <source>
        <dbReference type="SAM" id="MobiDB-lite"/>
    </source>
</evidence>
<dbReference type="InterPro" id="IPR028994">
    <property type="entry name" value="Integrin_alpha_N"/>
</dbReference>